<dbReference type="CDD" id="cd06583">
    <property type="entry name" value="PGRP"/>
    <property type="match status" value="1"/>
</dbReference>
<dbReference type="PANTHER" id="PTHR11022:SF41">
    <property type="entry name" value="PEPTIDOGLYCAN-RECOGNITION PROTEIN LC-RELATED"/>
    <property type="match status" value="1"/>
</dbReference>
<evidence type="ECO:0000256" key="2">
    <source>
        <dbReference type="SAM" id="MobiDB-lite"/>
    </source>
</evidence>
<dbReference type="InterPro" id="IPR006619">
    <property type="entry name" value="PGRP_domain_met/bac"/>
</dbReference>
<organism evidence="6 7">
    <name type="scientific">Streptomyces pseudovenezuelae</name>
    <dbReference type="NCBI Taxonomy" id="67350"/>
    <lineage>
        <taxon>Bacteria</taxon>
        <taxon>Bacillati</taxon>
        <taxon>Actinomycetota</taxon>
        <taxon>Actinomycetes</taxon>
        <taxon>Kitasatosporales</taxon>
        <taxon>Streptomycetaceae</taxon>
        <taxon>Streptomyces</taxon>
        <taxon>Streptomyces aurantiacus group</taxon>
    </lineage>
</organism>
<accession>A0ABT6LM37</accession>
<comment type="caution">
    <text evidence="6">The sequence shown here is derived from an EMBL/GenBank/DDBJ whole genome shotgun (WGS) entry which is preliminary data.</text>
</comment>
<feature type="domain" description="N-acetylmuramoyl-L-alanine amidase" evidence="4">
    <location>
        <begin position="221"/>
        <end position="360"/>
    </location>
</feature>
<dbReference type="Pfam" id="PF01510">
    <property type="entry name" value="Amidase_2"/>
    <property type="match status" value="1"/>
</dbReference>
<feature type="compositionally biased region" description="Pro residues" evidence="2">
    <location>
        <begin position="199"/>
        <end position="209"/>
    </location>
</feature>
<feature type="region of interest" description="Disordered" evidence="2">
    <location>
        <begin position="172"/>
        <end position="229"/>
    </location>
</feature>
<comment type="similarity">
    <text evidence="1">Belongs to the N-acetylmuramoyl-L-alanine amidase 2 family.</text>
</comment>
<dbReference type="SMART" id="SM00644">
    <property type="entry name" value="Ami_2"/>
    <property type="match status" value="1"/>
</dbReference>
<dbReference type="InterPro" id="IPR002502">
    <property type="entry name" value="Amidase_domain"/>
</dbReference>
<dbReference type="InterPro" id="IPR036505">
    <property type="entry name" value="Amidase/PGRP_sf"/>
</dbReference>
<evidence type="ECO:0000313" key="7">
    <source>
        <dbReference type="Proteomes" id="UP001160499"/>
    </source>
</evidence>
<protein>
    <submittedName>
        <fullName evidence="6">Uncharacterized protein with LGFP repeats</fullName>
    </submittedName>
</protein>
<gene>
    <name evidence="6" type="ORF">M2283_004700</name>
</gene>
<feature type="chain" id="PRO_5045330089" evidence="3">
    <location>
        <begin position="26"/>
        <end position="708"/>
    </location>
</feature>
<evidence type="ECO:0000256" key="1">
    <source>
        <dbReference type="ARBA" id="ARBA00007553"/>
    </source>
</evidence>
<evidence type="ECO:0000256" key="3">
    <source>
        <dbReference type="SAM" id="SignalP"/>
    </source>
</evidence>
<dbReference type="Gene3D" id="3.40.80.10">
    <property type="entry name" value="Peptidoglycan recognition protein-like"/>
    <property type="match status" value="1"/>
</dbReference>
<evidence type="ECO:0000313" key="6">
    <source>
        <dbReference type="EMBL" id="MDH6217372.1"/>
    </source>
</evidence>
<keyword evidence="7" id="KW-1185">Reference proteome</keyword>
<dbReference type="SMART" id="SM00701">
    <property type="entry name" value="PGRP"/>
    <property type="match status" value="1"/>
</dbReference>
<dbReference type="Proteomes" id="UP001160499">
    <property type="component" value="Unassembled WGS sequence"/>
</dbReference>
<dbReference type="EMBL" id="JARXVH010000007">
    <property type="protein sequence ID" value="MDH6217372.1"/>
    <property type="molecule type" value="Genomic_DNA"/>
</dbReference>
<feature type="region of interest" description="Disordered" evidence="2">
    <location>
        <begin position="109"/>
        <end position="129"/>
    </location>
</feature>
<name>A0ABT6LM37_9ACTN</name>
<reference evidence="6 7" key="1">
    <citation type="submission" date="2023-04" db="EMBL/GenBank/DDBJ databases">
        <title>Forest soil microbial communities from Buena Vista Peninsula, Colon Province, Panama.</title>
        <authorList>
            <person name="Bouskill N."/>
        </authorList>
    </citation>
    <scope>NUCLEOTIDE SEQUENCE [LARGE SCALE GENOMIC DNA]</scope>
    <source>
        <strain evidence="6 7">GGS1</strain>
    </source>
</reference>
<dbReference type="InterPro" id="IPR013783">
    <property type="entry name" value="Ig-like_fold"/>
</dbReference>
<evidence type="ECO:0000259" key="5">
    <source>
        <dbReference type="SMART" id="SM00701"/>
    </source>
</evidence>
<dbReference type="PANTHER" id="PTHR11022">
    <property type="entry name" value="PEPTIDOGLYCAN RECOGNITION PROTEIN"/>
    <property type="match status" value="1"/>
</dbReference>
<dbReference type="InterPro" id="IPR015510">
    <property type="entry name" value="PGRP"/>
</dbReference>
<proteinExistence type="inferred from homology"/>
<dbReference type="RefSeq" id="WP_280878301.1">
    <property type="nucleotide sequence ID" value="NZ_JARXVH010000007.1"/>
</dbReference>
<dbReference type="Gene3D" id="2.60.40.10">
    <property type="entry name" value="Immunoglobulins"/>
    <property type="match status" value="1"/>
</dbReference>
<feature type="compositionally biased region" description="Low complexity" evidence="2">
    <location>
        <begin position="178"/>
        <end position="198"/>
    </location>
</feature>
<keyword evidence="3" id="KW-0732">Signal</keyword>
<evidence type="ECO:0000259" key="4">
    <source>
        <dbReference type="SMART" id="SM00644"/>
    </source>
</evidence>
<sequence length="708" mass="73410">MKRRAWLTLGAVVLGGGGLASYAIASPSADGAADGQPKRPAKVYDLTLKNTATGKRELARTETKQFSLLGVSWTGATKELDGAAQVRTRSTDTGAWTAWQDLETNVDPVEDPEERAGARGASEPLWVGPSDGVQVQVVHEDGTTSAGLPKGLEVNLVDPGVVTSAEQKAEPAAFVADASPSATATATASPTPTATSTPTAPPSTVPEPPITTRAGWGADESISKDPSEYNPDVKAVFVHHTDGSNDYSCADSAAIVRGIYTYHVQTNGWNDIGYNFLVDKCGTIFEGRKGGVDLPVLGAHTYGWNRESTGIAVLGNYTTAGASSAALTSVARIAAWKLGQYGADPAGTVQLTAGATQDNYAGTKFTAGTAYTFDRISAHRDGYLTECPGGALYAQLPTIRTQAAGPVQGLKTGTVTGAGKSGSTYYTKGAVTVNWSTSTPTSLISKFELLVDGKVVATTAGTAASAKTTLALGSHKVTVRATHQSGRTTTTAALAFVAETTLPTFTTAPKLTLRTGTVSTTAVPVTLGWKATDAQALKAVDLLTPTTAAFGPTTTTSSRTAKSGSASTWSMRATDFAGNTRTSSPSFTPLILQETSAKKTGTWTSRSSTSYLGGKSYSSSAKNASLTWTFTGRSASWVVSRASTSGQAYVYVDGTKVATVDLKSATTSYRQAIWTKSWTTSAKHTVKVVVVGTSGRPTITTDGLVYIK</sequence>
<dbReference type="Gene3D" id="2.60.120.260">
    <property type="entry name" value="Galactose-binding domain-like"/>
    <property type="match status" value="1"/>
</dbReference>
<feature type="domain" description="Peptidoglycan recognition protein family" evidence="5">
    <location>
        <begin position="208"/>
        <end position="356"/>
    </location>
</feature>
<dbReference type="SUPFAM" id="SSF55846">
    <property type="entry name" value="N-acetylmuramoyl-L-alanine amidase-like"/>
    <property type="match status" value="1"/>
</dbReference>
<feature type="signal peptide" evidence="3">
    <location>
        <begin position="1"/>
        <end position="25"/>
    </location>
</feature>